<evidence type="ECO:0000313" key="2">
    <source>
        <dbReference type="EMBL" id="MRD49711.1"/>
    </source>
</evidence>
<sequence length="116" mass="11653">MSTMSKIAGLVVGACAIAGLGIAVAQGQPPNPFVSNHAIGAGTQSTHITPMGETGVLTQAAEVRVATITREPEVAVVEQPAPAQAPAPVAQAPQETVVAMGAPAEQPMPPARQDRN</sequence>
<dbReference type="AlphaFoldDB" id="A0A844BGZ4"/>
<dbReference type="OrthoDB" id="8913173at2"/>
<evidence type="ECO:0000313" key="3">
    <source>
        <dbReference type="Proteomes" id="UP000487350"/>
    </source>
</evidence>
<proteinExistence type="predicted"/>
<dbReference type="Proteomes" id="UP000487350">
    <property type="component" value="Unassembled WGS sequence"/>
</dbReference>
<keyword evidence="1" id="KW-0732">Signal</keyword>
<name>A0A844BGZ4_9BURK</name>
<feature type="chain" id="PRO_5032336312" evidence="1">
    <location>
        <begin position="26"/>
        <end position="116"/>
    </location>
</feature>
<organism evidence="2 3">
    <name type="scientific">Caenimonas koreensis DSM 17982</name>
    <dbReference type="NCBI Taxonomy" id="1121255"/>
    <lineage>
        <taxon>Bacteria</taxon>
        <taxon>Pseudomonadati</taxon>
        <taxon>Pseudomonadota</taxon>
        <taxon>Betaproteobacteria</taxon>
        <taxon>Burkholderiales</taxon>
        <taxon>Comamonadaceae</taxon>
        <taxon>Caenimonas</taxon>
    </lineage>
</organism>
<keyword evidence="3" id="KW-1185">Reference proteome</keyword>
<comment type="caution">
    <text evidence="2">The sequence shown here is derived from an EMBL/GenBank/DDBJ whole genome shotgun (WGS) entry which is preliminary data.</text>
</comment>
<dbReference type="EMBL" id="WJBU01000031">
    <property type="protein sequence ID" value="MRD49711.1"/>
    <property type="molecule type" value="Genomic_DNA"/>
</dbReference>
<protein>
    <submittedName>
        <fullName evidence="2">Uncharacterized protein</fullName>
    </submittedName>
</protein>
<accession>A0A844BGZ4</accession>
<evidence type="ECO:0000256" key="1">
    <source>
        <dbReference type="SAM" id="SignalP"/>
    </source>
</evidence>
<reference evidence="2 3" key="1">
    <citation type="submission" date="2019-11" db="EMBL/GenBank/DDBJ databases">
        <title>Caenimonas koreensis gen. nov., sp. nov., isolated from activated sludge.</title>
        <authorList>
            <person name="Seung H.R."/>
        </authorList>
    </citation>
    <scope>NUCLEOTIDE SEQUENCE [LARGE SCALE GENOMIC DNA]</scope>
    <source>
        <strain evidence="2 3">EMB320</strain>
    </source>
</reference>
<feature type="signal peptide" evidence="1">
    <location>
        <begin position="1"/>
        <end position="25"/>
    </location>
</feature>
<dbReference type="RefSeq" id="WP_153587005.1">
    <property type="nucleotide sequence ID" value="NZ_WJBU01000031.1"/>
</dbReference>
<gene>
    <name evidence="2" type="ORF">GHT07_20785</name>
</gene>